<evidence type="ECO:0000256" key="2">
    <source>
        <dbReference type="ARBA" id="ARBA00022529"/>
    </source>
</evidence>
<keyword evidence="7" id="KW-1185">Reference proteome</keyword>
<evidence type="ECO:0000256" key="1">
    <source>
        <dbReference type="ARBA" id="ARBA00009379"/>
    </source>
</evidence>
<dbReference type="Pfam" id="PF02052">
    <property type="entry name" value="Gallidermin"/>
    <property type="match status" value="1"/>
</dbReference>
<dbReference type="GO" id="GO:0031640">
    <property type="term" value="P:killing of cells of another organism"/>
    <property type="evidence" value="ECO:0007669"/>
    <property type="project" value="UniProtKB-KW"/>
</dbReference>
<evidence type="ECO:0000256" key="5">
    <source>
        <dbReference type="ARBA" id="ARBA00023048"/>
    </source>
</evidence>
<dbReference type="NCBIfam" id="TIGR03731">
    <property type="entry name" value="lantibio_gallid"/>
    <property type="match status" value="1"/>
</dbReference>
<accession>A0A1G6ME48</accession>
<dbReference type="Proteomes" id="UP000199501">
    <property type="component" value="Unassembled WGS sequence"/>
</dbReference>
<dbReference type="GO" id="GO:0042742">
    <property type="term" value="P:defense response to bacterium"/>
    <property type="evidence" value="ECO:0007669"/>
    <property type="project" value="UniProtKB-KW"/>
</dbReference>
<keyword evidence="4" id="KW-0044">Antibiotic</keyword>
<evidence type="ECO:0000313" key="7">
    <source>
        <dbReference type="Proteomes" id="UP000199501"/>
    </source>
</evidence>
<sequence>MTAAIQIQPTPVVQELDLFDLDLEVGVDTMSVDPAVTSVSLCTPGCTSPGGGSNCSFCC</sequence>
<evidence type="ECO:0000256" key="4">
    <source>
        <dbReference type="ARBA" id="ARBA00023022"/>
    </source>
</evidence>
<evidence type="ECO:0000256" key="3">
    <source>
        <dbReference type="ARBA" id="ARBA00022789"/>
    </source>
</evidence>
<dbReference type="InterPro" id="IPR006079">
    <property type="entry name" value="Lantibiotic_typ-A_Bacillales"/>
</dbReference>
<dbReference type="EMBL" id="FMZZ01000002">
    <property type="protein sequence ID" value="SDC53842.1"/>
    <property type="molecule type" value="Genomic_DNA"/>
</dbReference>
<keyword evidence="2" id="KW-0929">Antimicrobial</keyword>
<reference evidence="7" key="1">
    <citation type="submission" date="2016-10" db="EMBL/GenBank/DDBJ databases">
        <authorList>
            <person name="Varghese N."/>
            <person name="Submissions S."/>
        </authorList>
    </citation>
    <scope>NUCLEOTIDE SEQUENCE [LARGE SCALE GENOMIC DNA]</scope>
    <source>
        <strain evidence="7">IBRC-M 10403</strain>
    </source>
</reference>
<name>A0A1G6ME48_9PSEU</name>
<dbReference type="GO" id="GO:0005102">
    <property type="term" value="F:signaling receptor binding"/>
    <property type="evidence" value="ECO:0007669"/>
    <property type="project" value="UniProtKB-KW"/>
</dbReference>
<proteinExistence type="inferred from homology"/>
<dbReference type="STRING" id="1271860.SAMN05216174_102509"/>
<keyword evidence="3" id="KW-0425">Lantibiotic</keyword>
<keyword evidence="5" id="KW-0078">Bacteriocin</keyword>
<dbReference type="GO" id="GO:0005576">
    <property type="term" value="C:extracellular region"/>
    <property type="evidence" value="ECO:0007669"/>
    <property type="project" value="InterPro"/>
</dbReference>
<dbReference type="RefSeq" id="WP_228771453.1">
    <property type="nucleotide sequence ID" value="NZ_FMZZ01000002.1"/>
</dbReference>
<gene>
    <name evidence="6" type="ORF">SAMN05216174_102509</name>
</gene>
<protein>
    <submittedName>
        <fullName evidence="6">Lantibiotic, gallidermin/nisin family</fullName>
    </submittedName>
</protein>
<organism evidence="6 7">
    <name type="scientific">Actinokineospora iranica</name>
    <dbReference type="NCBI Taxonomy" id="1271860"/>
    <lineage>
        <taxon>Bacteria</taxon>
        <taxon>Bacillati</taxon>
        <taxon>Actinomycetota</taxon>
        <taxon>Actinomycetes</taxon>
        <taxon>Pseudonocardiales</taxon>
        <taxon>Pseudonocardiaceae</taxon>
        <taxon>Actinokineospora</taxon>
    </lineage>
</organism>
<evidence type="ECO:0000313" key="6">
    <source>
        <dbReference type="EMBL" id="SDC53842.1"/>
    </source>
</evidence>
<comment type="similarity">
    <text evidence="1">Belongs to the type A lantibiotic family.</text>
</comment>
<dbReference type="NCBIfam" id="NF038155">
    <property type="entry name" value="lanthi_I_FDLD"/>
    <property type="match status" value="1"/>
</dbReference>
<dbReference type="AlphaFoldDB" id="A0A1G6ME48"/>